<organism evidence="5 6">
    <name type="scientific">Termitidicoccus mucosus</name>
    <dbReference type="NCBI Taxonomy" id="1184151"/>
    <lineage>
        <taxon>Bacteria</taxon>
        <taxon>Pseudomonadati</taxon>
        <taxon>Verrucomicrobiota</taxon>
        <taxon>Opitutia</taxon>
        <taxon>Opitutales</taxon>
        <taxon>Opitutaceae</taxon>
        <taxon>Termitidicoccus</taxon>
    </lineage>
</organism>
<feature type="transmembrane region" description="Helical" evidence="4">
    <location>
        <begin position="353"/>
        <end position="371"/>
    </location>
</feature>
<dbReference type="GO" id="GO:0035269">
    <property type="term" value="P:protein O-linked glycosylation via mannose"/>
    <property type="evidence" value="ECO:0007669"/>
    <property type="project" value="TreeGrafter"/>
</dbReference>
<evidence type="ECO:0000256" key="3">
    <source>
        <dbReference type="PROSITE-ProRule" id="PRU00339"/>
    </source>
</evidence>
<feature type="repeat" description="TPR" evidence="3">
    <location>
        <begin position="585"/>
        <end position="618"/>
    </location>
</feature>
<gene>
    <name evidence="5" type="ORF">AW736_00130</name>
</gene>
<keyword evidence="4" id="KW-0472">Membrane</keyword>
<protein>
    <submittedName>
        <fullName evidence="5">Uncharacterized protein</fullName>
    </submittedName>
</protein>
<reference evidence="5 6" key="1">
    <citation type="submission" date="2016-01" db="EMBL/GenBank/DDBJ databases">
        <title>High potential of lignocellulose degradation of a new Verrucomicrobia species.</title>
        <authorList>
            <person name="Wang Y."/>
            <person name="Shi Y."/>
            <person name="Qiu Z."/>
            <person name="Liu S."/>
            <person name="Yang H."/>
        </authorList>
    </citation>
    <scope>NUCLEOTIDE SEQUENCE [LARGE SCALE GENOMIC DNA]</scope>
    <source>
        <strain evidence="5 6">TSB47</strain>
    </source>
</reference>
<dbReference type="Proteomes" id="UP000078486">
    <property type="component" value="Unassembled WGS sequence"/>
</dbReference>
<keyword evidence="4" id="KW-0812">Transmembrane</keyword>
<dbReference type="EMBL" id="LRRQ01000044">
    <property type="protein sequence ID" value="OAM90904.1"/>
    <property type="molecule type" value="Genomic_DNA"/>
</dbReference>
<evidence type="ECO:0000313" key="6">
    <source>
        <dbReference type="Proteomes" id="UP000078486"/>
    </source>
</evidence>
<feature type="transmembrane region" description="Helical" evidence="4">
    <location>
        <begin position="231"/>
        <end position="253"/>
    </location>
</feature>
<keyword evidence="2 3" id="KW-0802">TPR repeat</keyword>
<dbReference type="InterPro" id="IPR019734">
    <property type="entry name" value="TPR_rpt"/>
</dbReference>
<dbReference type="InterPro" id="IPR011990">
    <property type="entry name" value="TPR-like_helical_dom_sf"/>
</dbReference>
<feature type="transmembrane region" description="Helical" evidence="4">
    <location>
        <begin position="130"/>
        <end position="146"/>
    </location>
</feature>
<evidence type="ECO:0000256" key="4">
    <source>
        <dbReference type="SAM" id="Phobius"/>
    </source>
</evidence>
<sequence length="678" mass="75352">MLRVAIILLAGLFVAAPAFNGTWLWDDDQEITANGALTSLAGLKAIWSGNAGADWLPLKSTILWIEWHLWEYNNTCYHVANTLFHLLNALLLWRLFSLLRVRWAWVGGLLFAIHPILMESVGWVSEQKNTIALAFMLPALCAYIQFDEARDDGGKWRYYCISLGCFVASLLCKSAGVMLPFLLLLYDWWKHDKLRPRDILLIGAMGCALGFLFVSGLALETGLRGKSIPWLKYVVAGLLSGALAPALGLLWWQVKGGDWRHAWRLVLTSLPFFIVSVVISVVTVHFQLKNAIGAEGIPVGGPLSRAAIAGAAIWFYLWKCAWPFDLLPIYPKWEIGKLGMVDGKWTELAPPEWHQLLIPWAALLAVFLVLWKWRKTRTRPLLFGLGFFLINLVPVMGFMTMSYMRITWVADHFVYISVIGIIGLAVAGAAWVHERAMLDWKPWVLAAVTLAAVRVCIAAHLYCGIFAGEAPMWQHTMRGNNDAWQAHSRYGKVMLDTGKFDAAFYHISQSNRLRPDLAETNNNMGVLLLQKKRVAEAINYFRIAAETMPMPAFMINYANALANNGRGAEAVPVYEKVLKDNPNNPIVQCNYGVALAQAGRRESAIQAFELALKLNPNMPDAKRNLDALLSSATAAAQTTGTIAPVLGSPAQIPTQPGVDMSQIPEIFRPQTTSTLNTK</sequence>
<keyword evidence="6" id="KW-1185">Reference proteome</keyword>
<keyword evidence="1" id="KW-0677">Repeat</keyword>
<name>A0A178ILY7_9BACT</name>
<accession>A0A178ILY7</accession>
<feature type="transmembrane region" description="Helical" evidence="4">
    <location>
        <begin position="103"/>
        <end position="124"/>
    </location>
</feature>
<keyword evidence="4" id="KW-1133">Transmembrane helix</keyword>
<dbReference type="STRING" id="1184151.AW736_00130"/>
<feature type="transmembrane region" description="Helical" evidence="4">
    <location>
        <begin position="265"/>
        <end position="284"/>
    </location>
</feature>
<dbReference type="PANTHER" id="PTHR44227:SF3">
    <property type="entry name" value="PROTEIN O-MANNOSYL-TRANSFERASE TMTC4"/>
    <property type="match status" value="1"/>
</dbReference>
<feature type="transmembrane region" description="Helical" evidence="4">
    <location>
        <begin position="443"/>
        <end position="462"/>
    </location>
</feature>
<feature type="transmembrane region" description="Helical" evidence="4">
    <location>
        <begin position="412"/>
        <end position="431"/>
    </location>
</feature>
<dbReference type="SUPFAM" id="SSF48452">
    <property type="entry name" value="TPR-like"/>
    <property type="match status" value="1"/>
</dbReference>
<dbReference type="GO" id="GO:0000030">
    <property type="term" value="F:mannosyltransferase activity"/>
    <property type="evidence" value="ECO:0007669"/>
    <property type="project" value="TreeGrafter"/>
</dbReference>
<evidence type="ECO:0000256" key="1">
    <source>
        <dbReference type="ARBA" id="ARBA00022737"/>
    </source>
</evidence>
<comment type="caution">
    <text evidence="5">The sequence shown here is derived from an EMBL/GenBank/DDBJ whole genome shotgun (WGS) entry which is preliminary data.</text>
</comment>
<dbReference type="GO" id="GO:0030968">
    <property type="term" value="P:endoplasmic reticulum unfolded protein response"/>
    <property type="evidence" value="ECO:0007669"/>
    <property type="project" value="TreeGrafter"/>
</dbReference>
<feature type="transmembrane region" description="Helical" evidence="4">
    <location>
        <begin position="77"/>
        <end position="96"/>
    </location>
</feature>
<dbReference type="InterPro" id="IPR052346">
    <property type="entry name" value="O-mannosyl-transferase_TMTC"/>
</dbReference>
<evidence type="ECO:0000256" key="2">
    <source>
        <dbReference type="ARBA" id="ARBA00022803"/>
    </source>
</evidence>
<dbReference type="Gene3D" id="1.25.40.10">
    <property type="entry name" value="Tetratricopeptide repeat domain"/>
    <property type="match status" value="1"/>
</dbReference>
<feature type="transmembrane region" description="Helical" evidence="4">
    <location>
        <begin position="158"/>
        <end position="179"/>
    </location>
</feature>
<dbReference type="AlphaFoldDB" id="A0A178ILY7"/>
<feature type="transmembrane region" description="Helical" evidence="4">
    <location>
        <begin position="199"/>
        <end position="219"/>
    </location>
</feature>
<dbReference type="PROSITE" id="PS50005">
    <property type="entry name" value="TPR"/>
    <property type="match status" value="1"/>
</dbReference>
<proteinExistence type="predicted"/>
<dbReference type="Pfam" id="PF13432">
    <property type="entry name" value="TPR_16"/>
    <property type="match status" value="1"/>
</dbReference>
<dbReference type="SMART" id="SM00028">
    <property type="entry name" value="TPR"/>
    <property type="match status" value="2"/>
</dbReference>
<evidence type="ECO:0000313" key="5">
    <source>
        <dbReference type="EMBL" id="OAM90904.1"/>
    </source>
</evidence>
<feature type="transmembrane region" description="Helical" evidence="4">
    <location>
        <begin position="296"/>
        <end position="317"/>
    </location>
</feature>
<dbReference type="PANTHER" id="PTHR44227">
    <property type="match status" value="1"/>
</dbReference>
<feature type="transmembrane region" description="Helical" evidence="4">
    <location>
        <begin position="383"/>
        <end position="406"/>
    </location>
</feature>